<organism evidence="2 3">
    <name type="scientific">Dichotomopilus funicola</name>
    <dbReference type="NCBI Taxonomy" id="1934379"/>
    <lineage>
        <taxon>Eukaryota</taxon>
        <taxon>Fungi</taxon>
        <taxon>Dikarya</taxon>
        <taxon>Ascomycota</taxon>
        <taxon>Pezizomycotina</taxon>
        <taxon>Sordariomycetes</taxon>
        <taxon>Sordariomycetidae</taxon>
        <taxon>Sordariales</taxon>
        <taxon>Chaetomiaceae</taxon>
        <taxon>Dichotomopilus</taxon>
    </lineage>
</organism>
<dbReference type="GeneID" id="87817799"/>
<gene>
    <name evidence="2" type="ORF">C8A04DRAFT_29926</name>
</gene>
<dbReference type="Proteomes" id="UP001302676">
    <property type="component" value="Unassembled WGS sequence"/>
</dbReference>
<accession>A0AAN6ZL49</accession>
<feature type="region of interest" description="Disordered" evidence="1">
    <location>
        <begin position="1"/>
        <end position="28"/>
    </location>
</feature>
<keyword evidence="3" id="KW-1185">Reference proteome</keyword>
<reference evidence="2" key="1">
    <citation type="journal article" date="2023" name="Mol. Phylogenet. Evol.">
        <title>Genome-scale phylogeny and comparative genomics of the fungal order Sordariales.</title>
        <authorList>
            <person name="Hensen N."/>
            <person name="Bonometti L."/>
            <person name="Westerberg I."/>
            <person name="Brannstrom I.O."/>
            <person name="Guillou S."/>
            <person name="Cros-Aarteil S."/>
            <person name="Calhoun S."/>
            <person name="Haridas S."/>
            <person name="Kuo A."/>
            <person name="Mondo S."/>
            <person name="Pangilinan J."/>
            <person name="Riley R."/>
            <person name="LaButti K."/>
            <person name="Andreopoulos B."/>
            <person name="Lipzen A."/>
            <person name="Chen C."/>
            <person name="Yan M."/>
            <person name="Daum C."/>
            <person name="Ng V."/>
            <person name="Clum A."/>
            <person name="Steindorff A."/>
            <person name="Ohm R.A."/>
            <person name="Martin F."/>
            <person name="Silar P."/>
            <person name="Natvig D.O."/>
            <person name="Lalanne C."/>
            <person name="Gautier V."/>
            <person name="Ament-Velasquez S.L."/>
            <person name="Kruys A."/>
            <person name="Hutchinson M.I."/>
            <person name="Powell A.J."/>
            <person name="Barry K."/>
            <person name="Miller A.N."/>
            <person name="Grigoriev I.V."/>
            <person name="Debuchy R."/>
            <person name="Gladieux P."/>
            <person name="Hiltunen Thoren M."/>
            <person name="Johannesson H."/>
        </authorList>
    </citation>
    <scope>NUCLEOTIDE SEQUENCE</scope>
    <source>
        <strain evidence="2">CBS 141.50</strain>
    </source>
</reference>
<dbReference type="RefSeq" id="XP_062635848.1">
    <property type="nucleotide sequence ID" value="XM_062781186.1"/>
</dbReference>
<dbReference type="PANTHER" id="PTHR38797:SF4">
    <property type="entry name" value="NUCLEAR PORE COMPLEX PROTEIN NUP85"/>
    <property type="match status" value="1"/>
</dbReference>
<reference evidence="2" key="2">
    <citation type="submission" date="2023-05" db="EMBL/GenBank/DDBJ databases">
        <authorList>
            <consortium name="Lawrence Berkeley National Laboratory"/>
            <person name="Steindorff A."/>
            <person name="Hensen N."/>
            <person name="Bonometti L."/>
            <person name="Westerberg I."/>
            <person name="Brannstrom I.O."/>
            <person name="Guillou S."/>
            <person name="Cros-Aarteil S."/>
            <person name="Calhoun S."/>
            <person name="Haridas S."/>
            <person name="Kuo A."/>
            <person name="Mondo S."/>
            <person name="Pangilinan J."/>
            <person name="Riley R."/>
            <person name="Labutti K."/>
            <person name="Andreopoulos B."/>
            <person name="Lipzen A."/>
            <person name="Chen C."/>
            <person name="Yanf M."/>
            <person name="Daum C."/>
            <person name="Ng V."/>
            <person name="Clum A."/>
            <person name="Ohm R."/>
            <person name="Martin F."/>
            <person name="Silar P."/>
            <person name="Natvig D."/>
            <person name="Lalanne C."/>
            <person name="Gautier V."/>
            <person name="Ament-Velasquez S.L."/>
            <person name="Kruys A."/>
            <person name="Hutchinson M.I."/>
            <person name="Powell A.J."/>
            <person name="Barry K."/>
            <person name="Miller A.N."/>
            <person name="Grigoriev I.V."/>
            <person name="Debuchy R."/>
            <person name="Gladieux P."/>
            <person name="Thoren M.H."/>
            <person name="Johannesson H."/>
        </authorList>
    </citation>
    <scope>NUCLEOTIDE SEQUENCE</scope>
    <source>
        <strain evidence="2">CBS 141.50</strain>
    </source>
</reference>
<comment type="caution">
    <text evidence="2">The sequence shown here is derived from an EMBL/GenBank/DDBJ whole genome shotgun (WGS) entry which is preliminary data.</text>
</comment>
<evidence type="ECO:0000313" key="3">
    <source>
        <dbReference type="Proteomes" id="UP001302676"/>
    </source>
</evidence>
<name>A0AAN6ZL49_9PEZI</name>
<dbReference type="AlphaFoldDB" id="A0AAN6ZL49"/>
<sequence length="165" mass="18757">MWKNLPNISPCVREKWDTDPTADDEDSSEEELAKWKNLNSFIARFMTNQTVIWLHLPVWQLRKALEWPLDDSKDITECQLWVASEWLIHCAGPIFKEMSSNPPDLDPSDAGSFRTGPLCDAEPLSVERWQFWRKRLSDVATDVSAGVAGHANEALRSMDAAEADV</sequence>
<protein>
    <submittedName>
        <fullName evidence="2">Uncharacterized protein</fullName>
    </submittedName>
</protein>
<evidence type="ECO:0000313" key="2">
    <source>
        <dbReference type="EMBL" id="KAK4142477.1"/>
    </source>
</evidence>
<dbReference type="EMBL" id="MU853597">
    <property type="protein sequence ID" value="KAK4142477.1"/>
    <property type="molecule type" value="Genomic_DNA"/>
</dbReference>
<evidence type="ECO:0000256" key="1">
    <source>
        <dbReference type="SAM" id="MobiDB-lite"/>
    </source>
</evidence>
<proteinExistence type="predicted"/>
<dbReference type="InterPro" id="IPR053204">
    <property type="entry name" value="Oxopyrrolidines_Biosynth-assoc"/>
</dbReference>
<dbReference type="InterPro" id="IPR022085">
    <property type="entry name" value="OpdG"/>
</dbReference>
<dbReference type="PANTHER" id="PTHR38797">
    <property type="entry name" value="NUCLEAR PORE COMPLEX PROTEIN NUP85-RELATED"/>
    <property type="match status" value="1"/>
</dbReference>
<dbReference type="Pfam" id="PF12311">
    <property type="entry name" value="DUF3632"/>
    <property type="match status" value="1"/>
</dbReference>